<protein>
    <submittedName>
        <fullName evidence="2">Uncharacterized protein</fullName>
    </submittedName>
</protein>
<sequence>MEQRYTPQGYASPSAILITIAIGILASLVLPILYIILGQLIPNIWFIAIIAFLLGMGLGFFIDLGVKIGKIRNKKIAVIIAVFCGLLAFYIQWVFFDTIIYSRKGFTFNLSSTDMKILVDDFFFLFTHPNILFQEIVNLNEVGSFSIKGTGNVSGLLLWVIWAGEFIVILGGIIFAVLNGQVIKPYSEINDQWMTKRKFLNRIPVVENKELLLSELNNRNFTVLNDQPSLDNETNYAEVIVFESAGDQTKYISILNVTNPTGKAKDKKVKNVVTFYPLQNANI</sequence>
<dbReference type="RefSeq" id="WP_131556079.1">
    <property type="nucleotide sequence ID" value="NZ_SJSN01000001.1"/>
</dbReference>
<dbReference type="OrthoDB" id="1418911at2"/>
<dbReference type="EMBL" id="SJSN01000001">
    <property type="protein sequence ID" value="TCD12642.1"/>
    <property type="molecule type" value="Genomic_DNA"/>
</dbReference>
<dbReference type="Proteomes" id="UP000291485">
    <property type="component" value="Unassembled WGS sequence"/>
</dbReference>
<proteinExistence type="predicted"/>
<keyword evidence="1" id="KW-1133">Transmembrane helix</keyword>
<evidence type="ECO:0000256" key="1">
    <source>
        <dbReference type="SAM" id="Phobius"/>
    </source>
</evidence>
<dbReference type="AlphaFoldDB" id="A0A4R0P992"/>
<evidence type="ECO:0000313" key="3">
    <source>
        <dbReference type="Proteomes" id="UP000291485"/>
    </source>
</evidence>
<gene>
    <name evidence="2" type="ORF">EZ449_00940</name>
</gene>
<feature type="transmembrane region" description="Helical" evidence="1">
    <location>
        <begin position="43"/>
        <end position="64"/>
    </location>
</feature>
<accession>A0A4R0P992</accession>
<comment type="caution">
    <text evidence="2">The sequence shown here is derived from an EMBL/GenBank/DDBJ whole genome shotgun (WGS) entry which is preliminary data.</text>
</comment>
<keyword evidence="3" id="KW-1185">Reference proteome</keyword>
<name>A0A4R0P992_9SPHI</name>
<organism evidence="2 3">
    <name type="scientific">Pedobacter frigidisoli</name>
    <dbReference type="NCBI Taxonomy" id="2530455"/>
    <lineage>
        <taxon>Bacteria</taxon>
        <taxon>Pseudomonadati</taxon>
        <taxon>Bacteroidota</taxon>
        <taxon>Sphingobacteriia</taxon>
        <taxon>Sphingobacteriales</taxon>
        <taxon>Sphingobacteriaceae</taxon>
        <taxon>Pedobacter</taxon>
    </lineage>
</organism>
<keyword evidence="1" id="KW-0812">Transmembrane</keyword>
<keyword evidence="1" id="KW-0472">Membrane</keyword>
<reference evidence="2 3" key="1">
    <citation type="submission" date="2019-02" db="EMBL/GenBank/DDBJ databases">
        <title>Pedobacter sp. RP-3-11 sp. nov., isolated from Arctic soil.</title>
        <authorList>
            <person name="Dahal R.H."/>
        </authorList>
    </citation>
    <scope>NUCLEOTIDE SEQUENCE [LARGE SCALE GENOMIC DNA]</scope>
    <source>
        <strain evidence="2 3">RP-3-11</strain>
    </source>
</reference>
<feature type="transmembrane region" description="Helical" evidence="1">
    <location>
        <begin position="156"/>
        <end position="178"/>
    </location>
</feature>
<feature type="transmembrane region" description="Helical" evidence="1">
    <location>
        <begin position="12"/>
        <end position="37"/>
    </location>
</feature>
<feature type="transmembrane region" description="Helical" evidence="1">
    <location>
        <begin position="76"/>
        <end position="96"/>
    </location>
</feature>
<evidence type="ECO:0000313" key="2">
    <source>
        <dbReference type="EMBL" id="TCD12642.1"/>
    </source>
</evidence>